<evidence type="ECO:0000313" key="2">
    <source>
        <dbReference type="EMBL" id="CAC9926027.1"/>
    </source>
</evidence>
<dbReference type="Pfam" id="PF02811">
    <property type="entry name" value="PHP"/>
    <property type="match status" value="1"/>
</dbReference>
<dbReference type="Gene3D" id="3.20.20.140">
    <property type="entry name" value="Metal-dependent hydrolases"/>
    <property type="match status" value="1"/>
</dbReference>
<reference evidence="2 3" key="1">
    <citation type="submission" date="2020-06" db="EMBL/GenBank/DDBJ databases">
        <authorList>
            <person name="Criscuolo A."/>
        </authorList>
    </citation>
    <scope>NUCLEOTIDE SEQUENCE [LARGE SCALE GENOMIC DNA]</scope>
    <source>
        <strain evidence="2">1804121828</strain>
    </source>
</reference>
<dbReference type="GO" id="GO:0035312">
    <property type="term" value="F:5'-3' DNA exonuclease activity"/>
    <property type="evidence" value="ECO:0007669"/>
    <property type="project" value="TreeGrafter"/>
</dbReference>
<dbReference type="InterPro" id="IPR016195">
    <property type="entry name" value="Pol/histidinol_Pase-like"/>
</dbReference>
<gene>
    <name evidence="2" type="ORF">PEPNEM18_00654</name>
</gene>
<dbReference type="PANTHER" id="PTHR42924">
    <property type="entry name" value="EXONUCLEASE"/>
    <property type="match status" value="1"/>
</dbReference>
<dbReference type="PANTHER" id="PTHR42924:SF3">
    <property type="entry name" value="POLYMERASE_HISTIDINOL PHOSPHATASE N-TERMINAL DOMAIN-CONTAINING PROTEIN"/>
    <property type="match status" value="1"/>
</dbReference>
<dbReference type="EMBL" id="CAIJCS010000014">
    <property type="protein sequence ID" value="CAC9926027.1"/>
    <property type="molecule type" value="Genomic_DNA"/>
</dbReference>
<evidence type="ECO:0000259" key="1">
    <source>
        <dbReference type="SMART" id="SM00481"/>
    </source>
</evidence>
<dbReference type="Proteomes" id="UP000586454">
    <property type="component" value="Unassembled WGS sequence"/>
</dbReference>
<keyword evidence="3" id="KW-1185">Reference proteome</keyword>
<name>A0A6V6Y0K1_9FIRM</name>
<dbReference type="SUPFAM" id="SSF89550">
    <property type="entry name" value="PHP domain-like"/>
    <property type="match status" value="1"/>
</dbReference>
<proteinExistence type="predicted"/>
<dbReference type="InterPro" id="IPR004013">
    <property type="entry name" value="PHP_dom"/>
</dbReference>
<dbReference type="GO" id="GO:0004534">
    <property type="term" value="F:5'-3' RNA exonuclease activity"/>
    <property type="evidence" value="ECO:0007669"/>
    <property type="project" value="TreeGrafter"/>
</dbReference>
<dbReference type="SMART" id="SM00481">
    <property type="entry name" value="POLIIIAc"/>
    <property type="match status" value="1"/>
</dbReference>
<comment type="caution">
    <text evidence="2">The sequence shown here is derived from an EMBL/GenBank/DDBJ whole genome shotgun (WGS) entry which is preliminary data.</text>
</comment>
<dbReference type="Pfam" id="PF13263">
    <property type="entry name" value="PHP_C"/>
    <property type="match status" value="1"/>
</dbReference>
<protein>
    <recommendedName>
        <fullName evidence="1">Polymerase/histidinol phosphatase N-terminal domain-containing protein</fullName>
    </recommendedName>
</protein>
<organism evidence="2 3">
    <name type="scientific">Aedoeadaptatus nemausensis</name>
    <dbReference type="NCBI Taxonomy" id="2582829"/>
    <lineage>
        <taxon>Bacteria</taxon>
        <taxon>Bacillati</taxon>
        <taxon>Bacillota</taxon>
        <taxon>Tissierellia</taxon>
        <taxon>Tissierellales</taxon>
        <taxon>Peptoniphilaceae</taxon>
        <taxon>Aedoeadaptatus</taxon>
    </lineage>
</organism>
<evidence type="ECO:0000313" key="3">
    <source>
        <dbReference type="Proteomes" id="UP000586454"/>
    </source>
</evidence>
<dbReference type="RefSeq" id="WP_180499165.1">
    <property type="nucleotide sequence ID" value="NZ_CAIJCS010000014.1"/>
</dbReference>
<feature type="domain" description="Polymerase/histidinol phosphatase N-terminal" evidence="1">
    <location>
        <begin position="3"/>
        <end position="70"/>
    </location>
</feature>
<dbReference type="CDD" id="cd07432">
    <property type="entry name" value="PHP_HisPPase"/>
    <property type="match status" value="1"/>
</dbReference>
<dbReference type="InterPro" id="IPR052018">
    <property type="entry name" value="PHP_domain"/>
</dbReference>
<sequence>MIIDFHMHERTFSRDSRMNLVEMVEEAKRVGLDGICITDHDEFGLTEYAKEISKTMNFPIFVGIEYLSLEGDILAFGIPTLPPVRHGSAQGFINWVKEHGGITVAAHPFRSNSRGLGEKLLTVKGLDGVEVLNGSTSPAANRTAREYAEKINAKSFGASDCHNLIALGRYATFVDHDCKTVEDLVYAVKNCTCYPVILSGYKKFQF</sequence>
<accession>A0A6V6Y0K1</accession>
<dbReference type="AlphaFoldDB" id="A0A6V6Y0K1"/>
<dbReference type="InterPro" id="IPR003141">
    <property type="entry name" value="Pol/His_phosphatase_N"/>
</dbReference>